<evidence type="ECO:0000313" key="5">
    <source>
        <dbReference type="Proteomes" id="UP001432180"/>
    </source>
</evidence>
<dbReference type="Proteomes" id="UP001432180">
    <property type="component" value="Chromosome"/>
</dbReference>
<keyword evidence="2" id="KW-0812">Transmembrane</keyword>
<feature type="transmembrane region" description="Helical" evidence="2">
    <location>
        <begin position="62"/>
        <end position="81"/>
    </location>
</feature>
<keyword evidence="5" id="KW-1185">Reference proteome</keyword>
<keyword evidence="2" id="KW-0472">Membrane</keyword>
<accession>A0ABZ0S5X4</accession>
<dbReference type="PROSITE" id="PS00922">
    <property type="entry name" value="TRANSGLYCOSYLASE"/>
    <property type="match status" value="1"/>
</dbReference>
<protein>
    <submittedName>
        <fullName evidence="4">Soluble lytic murein transglycosylase</fullName>
        <ecNumber evidence="4">4.2.2.-</ecNumber>
    </submittedName>
</protein>
<dbReference type="SUPFAM" id="SSF53955">
    <property type="entry name" value="Lysozyme-like"/>
    <property type="match status" value="1"/>
</dbReference>
<dbReference type="PANTHER" id="PTHR37423">
    <property type="entry name" value="SOLUBLE LYTIC MUREIN TRANSGLYCOSYLASE-RELATED"/>
    <property type="match status" value="1"/>
</dbReference>
<proteinExistence type="inferred from homology"/>
<keyword evidence="4" id="KW-0456">Lyase</keyword>
<dbReference type="Pfam" id="PF01464">
    <property type="entry name" value="SLT"/>
    <property type="match status" value="1"/>
</dbReference>
<dbReference type="InterPro" id="IPR008258">
    <property type="entry name" value="Transglycosylase_SLT_dom_1"/>
</dbReference>
<dbReference type="EC" id="4.2.2.-" evidence="4"/>
<dbReference type="Gene3D" id="1.10.530.10">
    <property type="match status" value="1"/>
</dbReference>
<dbReference type="PANTHER" id="PTHR37423:SF2">
    <property type="entry name" value="MEMBRANE-BOUND LYTIC MUREIN TRANSGLYCOSYLASE C"/>
    <property type="match status" value="1"/>
</dbReference>
<gene>
    <name evidence="4" type="primary">slt_1</name>
    <name evidence="4" type="ORF">Thiowin_00636</name>
</gene>
<dbReference type="CDD" id="cd00254">
    <property type="entry name" value="LT-like"/>
    <property type="match status" value="1"/>
</dbReference>
<evidence type="ECO:0000256" key="2">
    <source>
        <dbReference type="SAM" id="Phobius"/>
    </source>
</evidence>
<evidence type="ECO:0000313" key="4">
    <source>
        <dbReference type="EMBL" id="WPL15719.1"/>
    </source>
</evidence>
<reference evidence="4 5" key="1">
    <citation type="journal article" date="2023" name="Microorganisms">
        <title>Thiorhodovibrio frisius and Trv. litoralis spp. nov., Two Novel Members from a Clade of Fastidious Purple Sulfur Bacteria That Exhibit Unique Red-Shifted Light-Harvesting Capabilities.</title>
        <authorList>
            <person name="Methner A."/>
            <person name="Kuzyk S.B."/>
            <person name="Petersen J."/>
            <person name="Bauer S."/>
            <person name="Brinkmann H."/>
            <person name="Sichau K."/>
            <person name="Wanner G."/>
            <person name="Wolf J."/>
            <person name="Neumann-Schaal M."/>
            <person name="Henke P."/>
            <person name="Tank M."/>
            <person name="Sproer C."/>
            <person name="Bunk B."/>
            <person name="Overmann J."/>
        </authorList>
    </citation>
    <scope>NUCLEOTIDE SEQUENCE [LARGE SCALE GENOMIC DNA]</scope>
    <source>
        <strain evidence="4 5">DSM 6702</strain>
    </source>
</reference>
<name>A0ABZ0S5X4_9GAMM</name>
<evidence type="ECO:0000259" key="3">
    <source>
        <dbReference type="Pfam" id="PF01464"/>
    </source>
</evidence>
<organism evidence="4 5">
    <name type="scientific">Thiorhodovibrio winogradskyi</name>
    <dbReference type="NCBI Taxonomy" id="77007"/>
    <lineage>
        <taxon>Bacteria</taxon>
        <taxon>Pseudomonadati</taxon>
        <taxon>Pseudomonadota</taxon>
        <taxon>Gammaproteobacteria</taxon>
        <taxon>Chromatiales</taxon>
        <taxon>Chromatiaceae</taxon>
        <taxon>Thiorhodovibrio</taxon>
    </lineage>
</organism>
<keyword evidence="2" id="KW-1133">Transmembrane helix</keyword>
<comment type="similarity">
    <text evidence="1">Belongs to the transglycosylase Slt family.</text>
</comment>
<dbReference type="InterPro" id="IPR023346">
    <property type="entry name" value="Lysozyme-like_dom_sf"/>
</dbReference>
<feature type="domain" description="Transglycosylase SLT" evidence="3">
    <location>
        <begin position="157"/>
        <end position="255"/>
    </location>
</feature>
<dbReference type="EMBL" id="CP121472">
    <property type="protein sequence ID" value="WPL15719.1"/>
    <property type="molecule type" value="Genomic_DNA"/>
</dbReference>
<evidence type="ECO:0000256" key="1">
    <source>
        <dbReference type="ARBA" id="ARBA00007734"/>
    </source>
</evidence>
<sequence length="275" mass="30425">MSLPGKTPSMAVIPCCSPDKALLVSGPCHFDEQPTPVRSIAKQRSPEKIIPRPRRLRSHSALFGRHLVAAFILAGIVVPPVSGMDQPLRELGFERSLSPWELRRSLLRQTKTARTAGRHHVESTAPPVPKIRRISAVTAHEPVSGTIKARRARFAPLIIAEARRHGIDPNLVHAVIRAESAYRPNAKSPAGACGLMQLMPATARRFGVRDIWDPEQNIRGGVAYLRFLLDRFDGDIRLALAGYNAGEGAVAKYGNRIPPYRETREYVRRVIGYFG</sequence>
<dbReference type="InterPro" id="IPR000189">
    <property type="entry name" value="Transglyc_AS"/>
</dbReference>
<dbReference type="GO" id="GO:0016829">
    <property type="term" value="F:lyase activity"/>
    <property type="evidence" value="ECO:0007669"/>
    <property type="project" value="UniProtKB-KW"/>
</dbReference>